<organism evidence="1 2">
    <name type="scientific">Rangifer tarandus platyrhynchus</name>
    <name type="common">Svalbard reindeer</name>
    <dbReference type="NCBI Taxonomy" id="3082113"/>
    <lineage>
        <taxon>Eukaryota</taxon>
        <taxon>Metazoa</taxon>
        <taxon>Chordata</taxon>
        <taxon>Craniata</taxon>
        <taxon>Vertebrata</taxon>
        <taxon>Euteleostomi</taxon>
        <taxon>Mammalia</taxon>
        <taxon>Eutheria</taxon>
        <taxon>Laurasiatheria</taxon>
        <taxon>Artiodactyla</taxon>
        <taxon>Ruminantia</taxon>
        <taxon>Pecora</taxon>
        <taxon>Cervidae</taxon>
        <taxon>Odocoileinae</taxon>
        <taxon>Rangifer</taxon>
    </lineage>
</organism>
<sequence length="137" mass="14696">MHCLEVCDLTPEVYQVLKQRSLRTLELLISSGFGRTTPMGPTPMGPRNHPVRCLPTLGRLAIAIHASPGYAASGRCVGMGGEVFIPRPSLPRDWGCKWIIQSPWDSARWIGCLSSLPPSAPPAPQVAQAPCGALCLP</sequence>
<dbReference type="Proteomes" id="UP001176941">
    <property type="component" value="Chromosome 21"/>
</dbReference>
<reference evidence="1" key="1">
    <citation type="submission" date="2023-04" db="EMBL/GenBank/DDBJ databases">
        <authorList>
            <consortium name="ELIXIR-Norway"/>
        </authorList>
    </citation>
    <scope>NUCLEOTIDE SEQUENCE [LARGE SCALE GENOMIC DNA]</scope>
</reference>
<evidence type="ECO:0000313" key="1">
    <source>
        <dbReference type="EMBL" id="CAI9162951.1"/>
    </source>
</evidence>
<protein>
    <submittedName>
        <fullName evidence="1">Uncharacterized protein</fullName>
    </submittedName>
</protein>
<evidence type="ECO:0000313" key="2">
    <source>
        <dbReference type="Proteomes" id="UP001176941"/>
    </source>
</evidence>
<gene>
    <name evidence="1" type="ORF">MRATA1EN1_LOCUS11913</name>
</gene>
<keyword evidence="2" id="KW-1185">Reference proteome</keyword>
<proteinExistence type="predicted"/>
<name>A0ABN8YQP1_RANTA</name>
<accession>A0ABN8YQP1</accession>
<dbReference type="EMBL" id="OX459957">
    <property type="protein sequence ID" value="CAI9162951.1"/>
    <property type="molecule type" value="Genomic_DNA"/>
</dbReference>